<accession>A0A239DZ95</accession>
<protein>
    <submittedName>
        <fullName evidence="2">Purine-binding chemotaxis protein CheW</fullName>
    </submittedName>
</protein>
<evidence type="ECO:0000259" key="1">
    <source>
        <dbReference type="PROSITE" id="PS50851"/>
    </source>
</evidence>
<dbReference type="Proteomes" id="UP000198356">
    <property type="component" value="Unassembled WGS sequence"/>
</dbReference>
<evidence type="ECO:0000313" key="2">
    <source>
        <dbReference type="EMBL" id="SNS37022.1"/>
    </source>
</evidence>
<reference evidence="2 3" key="1">
    <citation type="submission" date="2017-06" db="EMBL/GenBank/DDBJ databases">
        <authorList>
            <person name="Kim H.J."/>
            <person name="Triplett B.A."/>
        </authorList>
    </citation>
    <scope>NUCLEOTIDE SEQUENCE [LARGE SCALE GENOMIC DNA]</scope>
    <source>
        <strain evidence="2 3">DSM 18704</strain>
    </source>
</reference>
<dbReference type="PROSITE" id="PS50851">
    <property type="entry name" value="CHEW"/>
    <property type="match status" value="1"/>
</dbReference>
<dbReference type="InterPro" id="IPR002545">
    <property type="entry name" value="CheW-lke_dom"/>
</dbReference>
<name>A0A239DZ95_9BACT</name>
<dbReference type="GO" id="GO:0006935">
    <property type="term" value="P:chemotaxis"/>
    <property type="evidence" value="ECO:0007669"/>
    <property type="project" value="InterPro"/>
</dbReference>
<dbReference type="InterPro" id="IPR039315">
    <property type="entry name" value="CheW"/>
</dbReference>
<dbReference type="AlphaFoldDB" id="A0A239DZ95"/>
<proteinExistence type="predicted"/>
<dbReference type="RefSeq" id="WP_245817790.1">
    <property type="nucleotide sequence ID" value="NZ_FZOU01000001.1"/>
</dbReference>
<dbReference type="Pfam" id="PF01584">
    <property type="entry name" value="CheW"/>
    <property type="match status" value="1"/>
</dbReference>
<dbReference type="SMART" id="SM00260">
    <property type="entry name" value="CheW"/>
    <property type="match status" value="1"/>
</dbReference>
<dbReference type="Gene3D" id="2.30.30.40">
    <property type="entry name" value="SH3 Domains"/>
    <property type="match status" value="1"/>
</dbReference>
<dbReference type="GO" id="GO:0007165">
    <property type="term" value="P:signal transduction"/>
    <property type="evidence" value="ECO:0007669"/>
    <property type="project" value="InterPro"/>
</dbReference>
<keyword evidence="3" id="KW-1185">Reference proteome</keyword>
<dbReference type="Gene3D" id="2.40.50.180">
    <property type="entry name" value="CheA-289, Domain 4"/>
    <property type="match status" value="1"/>
</dbReference>
<dbReference type="InterPro" id="IPR036061">
    <property type="entry name" value="CheW-like_dom_sf"/>
</dbReference>
<feature type="domain" description="CheW-like" evidence="1">
    <location>
        <begin position="22"/>
        <end position="177"/>
    </location>
</feature>
<dbReference type="GO" id="GO:0005829">
    <property type="term" value="C:cytosol"/>
    <property type="evidence" value="ECO:0007669"/>
    <property type="project" value="TreeGrafter"/>
</dbReference>
<evidence type="ECO:0000313" key="3">
    <source>
        <dbReference type="Proteomes" id="UP000198356"/>
    </source>
</evidence>
<sequence>MIRTGMQEQKALRAGAQEPEEYLSLCSFTAGTARFGIDTHRIREVLGRRLLQRVPLAPAYIGGIVPYRGEVLTTVSFRALLGLPPFAGESAVLVLEDCESGDRGPNDEQEQHGTARESFGLMVDAVGGVVTVARSILAANPATLDERSKTLFDGAFRMPDGLLIRLDPGMLRPARLGGTGLFRHALGAATGDWGAMSCVR</sequence>
<dbReference type="PANTHER" id="PTHR22617:SF23">
    <property type="entry name" value="CHEMOTAXIS PROTEIN CHEW"/>
    <property type="match status" value="1"/>
</dbReference>
<organism evidence="2 3">
    <name type="scientific">Granulicella rosea</name>
    <dbReference type="NCBI Taxonomy" id="474952"/>
    <lineage>
        <taxon>Bacteria</taxon>
        <taxon>Pseudomonadati</taxon>
        <taxon>Acidobacteriota</taxon>
        <taxon>Terriglobia</taxon>
        <taxon>Terriglobales</taxon>
        <taxon>Acidobacteriaceae</taxon>
        <taxon>Granulicella</taxon>
    </lineage>
</organism>
<gene>
    <name evidence="2" type="ORF">SAMN05421770_101691</name>
</gene>
<dbReference type="EMBL" id="FZOU01000001">
    <property type="protein sequence ID" value="SNS37022.1"/>
    <property type="molecule type" value="Genomic_DNA"/>
</dbReference>
<dbReference type="SUPFAM" id="SSF50341">
    <property type="entry name" value="CheW-like"/>
    <property type="match status" value="1"/>
</dbReference>
<dbReference type="PANTHER" id="PTHR22617">
    <property type="entry name" value="CHEMOTAXIS SENSOR HISTIDINE KINASE-RELATED"/>
    <property type="match status" value="1"/>
</dbReference>